<reference evidence="1 2" key="1">
    <citation type="submission" date="2016-03" db="EMBL/GenBank/DDBJ databases">
        <title>Genome sequence of Providencia stuartii strain, isolated from the salivary glands of larval Lucilia sericata.</title>
        <authorList>
            <person name="Yuan Y."/>
            <person name="Zhang Y."/>
            <person name="Fu S."/>
            <person name="Crippen T.L."/>
            <person name="Visi D."/>
            <person name="Benbow M.E."/>
            <person name="Allen M."/>
            <person name="Tomberlin J.K."/>
            <person name="Sze S.-H."/>
            <person name="Tarone A.M."/>
        </authorList>
    </citation>
    <scope>NUCLEOTIDE SEQUENCE [LARGE SCALE GENOMIC DNA]</scope>
    <source>
        <strain evidence="1 2">Crippen</strain>
    </source>
</reference>
<gene>
    <name evidence="1" type="ORF">A3Q29_21410</name>
</gene>
<accession>A0A1S1HRU7</accession>
<proteinExistence type="predicted"/>
<evidence type="ECO:0000313" key="1">
    <source>
        <dbReference type="EMBL" id="OHT23080.1"/>
    </source>
</evidence>
<comment type="caution">
    <text evidence="1">The sequence shown here is derived from an EMBL/GenBank/DDBJ whole genome shotgun (WGS) entry which is preliminary data.</text>
</comment>
<protein>
    <submittedName>
        <fullName evidence="1">Uncharacterized protein</fullName>
    </submittedName>
</protein>
<organism evidence="1 2">
    <name type="scientific">Providencia stuartii</name>
    <dbReference type="NCBI Taxonomy" id="588"/>
    <lineage>
        <taxon>Bacteria</taxon>
        <taxon>Pseudomonadati</taxon>
        <taxon>Pseudomonadota</taxon>
        <taxon>Gammaproteobacteria</taxon>
        <taxon>Enterobacterales</taxon>
        <taxon>Morganellaceae</taxon>
        <taxon>Providencia</taxon>
    </lineage>
</organism>
<sequence length="129" mass="15231">MVKIDYIYIPLSQISVDLLLFPSFVFNTKDRNESSINFDMGVDYLIDKNPLNLFPEKEWLIGWLLIFNFTAKQISVLTDMTLSYTEKLTKNVLEKSGIHDRKLYSKVARYIGWDNYIPSFFIRNAYIEI</sequence>
<name>A0A1S1HRU7_PROST</name>
<dbReference type="Proteomes" id="UP000179588">
    <property type="component" value="Unassembled WGS sequence"/>
</dbReference>
<keyword evidence="2" id="KW-1185">Reference proteome</keyword>
<evidence type="ECO:0000313" key="2">
    <source>
        <dbReference type="Proteomes" id="UP000179588"/>
    </source>
</evidence>
<dbReference type="EMBL" id="LVIE01000195">
    <property type="protein sequence ID" value="OHT23080.1"/>
    <property type="molecule type" value="Genomic_DNA"/>
</dbReference>
<dbReference type="AlphaFoldDB" id="A0A1S1HRU7"/>